<comment type="caution">
    <text evidence="4">The sequence shown here is derived from an EMBL/GenBank/DDBJ whole genome shotgun (WGS) entry which is preliminary data.</text>
</comment>
<dbReference type="AlphaFoldDB" id="A0A0P7U0P0"/>
<feature type="compositionally biased region" description="Polar residues" evidence="2">
    <location>
        <begin position="127"/>
        <end position="151"/>
    </location>
</feature>
<feature type="domain" description="PLD phosphodiesterase" evidence="3">
    <location>
        <begin position="638"/>
        <end position="664"/>
    </location>
</feature>
<evidence type="ECO:0000313" key="4">
    <source>
        <dbReference type="EMBL" id="KPP63826.1"/>
    </source>
</evidence>
<sequence>DTEESGQQSDAGGYQGGHRTGNPVLHGHIPELQERTSSSSRLDPPVVDLLRAGRCSVVLNRMEMEEDDQSDDGEKKDRDRREDGEKESRRAGRASSRIPTFQSLASRRRPTGQGLDSTVPSPVVKAESSSIPAQPRVKSSSGGAKASTTRETALPVPSLRLPIGSVEAGLSIGFEELPNCPLEPALSRYRMEESQDEVDKLEEIESEVQTETGASGLQVCGELLEATSVDLDSAMQENENCCDDESTPTCGLCSPLSCLILSSVLLLGGLGLHLWRYGTPCSMSQLLVQLQLDWLESFWGTQDSCSSDCSFSLVESLPEGLQFGAGSPTLPPISGAWLKLLSQANRTVSIAAFYFTLRATDLGLQEPSALEGEQVFNQLMQLKSKGVELQIAVNSPQSYPQDTADLAAAGAEVREVDLQSVTGGILHTKLWVVDGKHFYVGSANMDWRSLTQVKEVGVSVENCSCLAEDAARLFGIYWHIGAHRGSPLPPYWPVRYSAHSNAERPLRVKLNGIPAHVYLSSAPRPLEAHGRTDDLSAILSVISDARRFVFISVMDYLPFSSFSKPPRFWPAIDSALRDVACSKAVEVRLLVSCWPHSQGAMFVFLQSLQVLSHSPLSCPIQVKVFKVSSTEELHEIPFARVNHAKYMVTDRVAYIGTSNWSENYFTQTAGVGLVVNQTGFVVGRDQHTVQSRLHEVFERDWNSEHTHILSDEHLTHCRHLHSD</sequence>
<dbReference type="EMBL" id="JARO02007544">
    <property type="protein sequence ID" value="KPP63826.1"/>
    <property type="molecule type" value="Genomic_DNA"/>
</dbReference>
<feature type="non-terminal residue" evidence="4">
    <location>
        <position position="1"/>
    </location>
</feature>
<feature type="domain" description="PLD phosphodiesterase" evidence="3">
    <location>
        <begin position="422"/>
        <end position="449"/>
    </location>
</feature>
<dbReference type="SMART" id="SM00155">
    <property type="entry name" value="PLDc"/>
    <property type="match status" value="2"/>
</dbReference>
<gene>
    <name evidence="4" type="ORF">Z043_117880</name>
</gene>
<evidence type="ECO:0000313" key="5">
    <source>
        <dbReference type="Proteomes" id="UP000034805"/>
    </source>
</evidence>
<dbReference type="STRING" id="113540.ENSSFOP00015001844"/>
<protein>
    <recommendedName>
        <fullName evidence="3">PLD phosphodiesterase domain-containing protein</fullName>
    </recommendedName>
</protein>
<dbReference type="SUPFAM" id="SSF56024">
    <property type="entry name" value="Phospholipase D/nuclease"/>
    <property type="match status" value="2"/>
</dbReference>
<dbReference type="InterPro" id="IPR032803">
    <property type="entry name" value="PLDc_3"/>
</dbReference>
<dbReference type="Proteomes" id="UP000034805">
    <property type="component" value="Unassembled WGS sequence"/>
</dbReference>
<organism evidence="4 5">
    <name type="scientific">Scleropages formosus</name>
    <name type="common">Asian bonytongue</name>
    <name type="synonym">Osteoglossum formosum</name>
    <dbReference type="NCBI Taxonomy" id="113540"/>
    <lineage>
        <taxon>Eukaryota</taxon>
        <taxon>Metazoa</taxon>
        <taxon>Chordata</taxon>
        <taxon>Craniata</taxon>
        <taxon>Vertebrata</taxon>
        <taxon>Euteleostomi</taxon>
        <taxon>Actinopterygii</taxon>
        <taxon>Neopterygii</taxon>
        <taxon>Teleostei</taxon>
        <taxon>Osteoglossocephala</taxon>
        <taxon>Osteoglossomorpha</taxon>
        <taxon>Osteoglossiformes</taxon>
        <taxon>Osteoglossidae</taxon>
        <taxon>Scleropages</taxon>
    </lineage>
</organism>
<proteinExistence type="inferred from homology"/>
<dbReference type="GO" id="GO:0003824">
    <property type="term" value="F:catalytic activity"/>
    <property type="evidence" value="ECO:0007669"/>
    <property type="project" value="InterPro"/>
</dbReference>
<evidence type="ECO:0000256" key="2">
    <source>
        <dbReference type="SAM" id="MobiDB-lite"/>
    </source>
</evidence>
<dbReference type="PROSITE" id="PS50035">
    <property type="entry name" value="PLD"/>
    <property type="match status" value="2"/>
</dbReference>
<feature type="region of interest" description="Disordered" evidence="2">
    <location>
        <begin position="1"/>
        <end position="151"/>
    </location>
</feature>
<dbReference type="Pfam" id="PF13918">
    <property type="entry name" value="PLDc_3"/>
    <property type="match status" value="1"/>
</dbReference>
<accession>A0A0P7U0P0</accession>
<dbReference type="PANTHER" id="PTHR10185:SF26">
    <property type="entry name" value="PHOSPHOLIPASE D FAMILY, MEMBER 7"/>
    <property type="match status" value="1"/>
</dbReference>
<feature type="compositionally biased region" description="Basic and acidic residues" evidence="2">
    <location>
        <begin position="72"/>
        <end position="90"/>
    </location>
</feature>
<name>A0A0P7U0P0_SCLFO</name>
<dbReference type="InterPro" id="IPR001736">
    <property type="entry name" value="PLipase_D/transphosphatidylase"/>
</dbReference>
<evidence type="ECO:0000256" key="1">
    <source>
        <dbReference type="ARBA" id="ARBA00008664"/>
    </source>
</evidence>
<evidence type="ECO:0000259" key="3">
    <source>
        <dbReference type="PROSITE" id="PS50035"/>
    </source>
</evidence>
<feature type="compositionally biased region" description="Polar residues" evidence="2">
    <location>
        <begin position="1"/>
        <end position="10"/>
    </location>
</feature>
<dbReference type="PANTHER" id="PTHR10185">
    <property type="entry name" value="PHOSPHOLIPASE D - RELATED"/>
    <property type="match status" value="1"/>
</dbReference>
<comment type="similarity">
    <text evidence="1">Belongs to the phospholipase D family.</text>
</comment>
<dbReference type="Gene3D" id="3.30.870.10">
    <property type="entry name" value="Endonuclease Chain A"/>
    <property type="match status" value="2"/>
</dbReference>
<reference evidence="4 5" key="1">
    <citation type="submission" date="2015-08" db="EMBL/GenBank/DDBJ databases">
        <title>The genome of the Asian arowana (Scleropages formosus).</title>
        <authorList>
            <person name="Tan M.H."/>
            <person name="Gan H.M."/>
            <person name="Croft L.J."/>
            <person name="Austin C.M."/>
        </authorList>
    </citation>
    <scope>NUCLEOTIDE SEQUENCE [LARGE SCALE GENOMIC DNA]</scope>
    <source>
        <strain evidence="4">Aro1</strain>
    </source>
</reference>
<dbReference type="InterPro" id="IPR050874">
    <property type="entry name" value="Diverse_PLD-related"/>
</dbReference>